<feature type="region of interest" description="Disordered" evidence="1">
    <location>
        <begin position="1"/>
        <end position="46"/>
    </location>
</feature>
<reference evidence="3" key="1">
    <citation type="journal article" date="2017" name="Cell">
        <title>Insights into land plant evolution garnered from the Marchantia polymorpha genome.</title>
        <authorList>
            <person name="Bowman J.L."/>
            <person name="Kohchi T."/>
            <person name="Yamato K.T."/>
            <person name="Jenkins J."/>
            <person name="Shu S."/>
            <person name="Ishizaki K."/>
            <person name="Yamaoka S."/>
            <person name="Nishihama R."/>
            <person name="Nakamura Y."/>
            <person name="Berger F."/>
            <person name="Adam C."/>
            <person name="Aki S.S."/>
            <person name="Althoff F."/>
            <person name="Araki T."/>
            <person name="Arteaga-Vazquez M.A."/>
            <person name="Balasubrmanian S."/>
            <person name="Barry K."/>
            <person name="Bauer D."/>
            <person name="Boehm C.R."/>
            <person name="Briginshaw L."/>
            <person name="Caballero-Perez J."/>
            <person name="Catarino B."/>
            <person name="Chen F."/>
            <person name="Chiyoda S."/>
            <person name="Chovatia M."/>
            <person name="Davies K.M."/>
            <person name="Delmans M."/>
            <person name="Demura T."/>
            <person name="Dierschke T."/>
            <person name="Dolan L."/>
            <person name="Dorantes-Acosta A.E."/>
            <person name="Eklund D.M."/>
            <person name="Florent S.N."/>
            <person name="Flores-Sandoval E."/>
            <person name="Fujiyama A."/>
            <person name="Fukuzawa H."/>
            <person name="Galik B."/>
            <person name="Grimanelli D."/>
            <person name="Grimwood J."/>
            <person name="Grossniklaus U."/>
            <person name="Hamada T."/>
            <person name="Haseloff J."/>
            <person name="Hetherington A.J."/>
            <person name="Higo A."/>
            <person name="Hirakawa Y."/>
            <person name="Hundley H.N."/>
            <person name="Ikeda Y."/>
            <person name="Inoue K."/>
            <person name="Inoue S.I."/>
            <person name="Ishida S."/>
            <person name="Jia Q."/>
            <person name="Kakita M."/>
            <person name="Kanazawa T."/>
            <person name="Kawai Y."/>
            <person name="Kawashima T."/>
            <person name="Kennedy M."/>
            <person name="Kinose K."/>
            <person name="Kinoshita T."/>
            <person name="Kohara Y."/>
            <person name="Koide E."/>
            <person name="Komatsu K."/>
            <person name="Kopischke S."/>
            <person name="Kubo M."/>
            <person name="Kyozuka J."/>
            <person name="Lagercrantz U."/>
            <person name="Lin S.S."/>
            <person name="Lindquist E."/>
            <person name="Lipzen A.M."/>
            <person name="Lu C.W."/>
            <person name="De Luna E."/>
            <person name="Martienssen R.A."/>
            <person name="Minamino N."/>
            <person name="Mizutani M."/>
            <person name="Mizutani M."/>
            <person name="Mochizuki N."/>
            <person name="Monte I."/>
            <person name="Mosher R."/>
            <person name="Nagasaki H."/>
            <person name="Nakagami H."/>
            <person name="Naramoto S."/>
            <person name="Nishitani K."/>
            <person name="Ohtani M."/>
            <person name="Okamoto T."/>
            <person name="Okumura M."/>
            <person name="Phillips J."/>
            <person name="Pollak B."/>
            <person name="Reinders A."/>
            <person name="Rovekamp M."/>
            <person name="Sano R."/>
            <person name="Sawa S."/>
            <person name="Schmid M.W."/>
            <person name="Shirakawa M."/>
            <person name="Solano R."/>
            <person name="Spunde A."/>
            <person name="Suetsugu N."/>
            <person name="Sugano S."/>
            <person name="Sugiyama A."/>
            <person name="Sun R."/>
            <person name="Suzuki Y."/>
            <person name="Takenaka M."/>
            <person name="Takezawa D."/>
            <person name="Tomogane H."/>
            <person name="Tsuzuki M."/>
            <person name="Ueda T."/>
            <person name="Umeda M."/>
            <person name="Ward J.M."/>
            <person name="Watanabe Y."/>
            <person name="Yazaki K."/>
            <person name="Yokoyama R."/>
            <person name="Yoshitake Y."/>
            <person name="Yotsui I."/>
            <person name="Zachgo S."/>
            <person name="Schmutz J."/>
        </authorList>
    </citation>
    <scope>NUCLEOTIDE SEQUENCE [LARGE SCALE GENOMIC DNA]</scope>
    <source>
        <strain evidence="3">Tak-1</strain>
    </source>
</reference>
<keyword evidence="3" id="KW-1185">Reference proteome</keyword>
<name>A0A2R6XSR3_MARPO</name>
<accession>A0A2R6XSR3</accession>
<protein>
    <submittedName>
        <fullName evidence="2">Uncharacterized protein</fullName>
    </submittedName>
</protein>
<evidence type="ECO:0000256" key="1">
    <source>
        <dbReference type="SAM" id="MobiDB-lite"/>
    </source>
</evidence>
<gene>
    <name evidence="2" type="ORF">MARPO_0003s0032</name>
</gene>
<dbReference type="AlphaFoldDB" id="A0A2R6XSR3"/>
<evidence type="ECO:0000313" key="3">
    <source>
        <dbReference type="Proteomes" id="UP000244005"/>
    </source>
</evidence>
<sequence>MTSPRAEGPHYPPGKKRRANPVIVGWPSEPPELERAKSEAGSARVGPRELRFRARLGVKVEVEWPCFASEWEGKGREGNGGLQSESGGGFVGVGFISQAREGGNERKKERKCGFGAGCRNIGINHQFRLMLRDGGRDDDDEGEGDAAAAAAAPARAKERGRGRGGDDESSGKAGR</sequence>
<feature type="compositionally biased region" description="Low complexity" evidence="1">
    <location>
        <begin position="145"/>
        <end position="154"/>
    </location>
</feature>
<evidence type="ECO:0000313" key="2">
    <source>
        <dbReference type="EMBL" id="PTQ49127.1"/>
    </source>
</evidence>
<dbReference type="Proteomes" id="UP000244005">
    <property type="component" value="Unassembled WGS sequence"/>
</dbReference>
<organism evidence="2 3">
    <name type="scientific">Marchantia polymorpha</name>
    <name type="common">Common liverwort</name>
    <name type="synonym">Marchantia aquatica</name>
    <dbReference type="NCBI Taxonomy" id="3197"/>
    <lineage>
        <taxon>Eukaryota</taxon>
        <taxon>Viridiplantae</taxon>
        <taxon>Streptophyta</taxon>
        <taxon>Embryophyta</taxon>
        <taxon>Marchantiophyta</taxon>
        <taxon>Marchantiopsida</taxon>
        <taxon>Marchantiidae</taxon>
        <taxon>Marchantiales</taxon>
        <taxon>Marchantiaceae</taxon>
        <taxon>Marchantia</taxon>
    </lineage>
</organism>
<proteinExistence type="predicted"/>
<feature type="compositionally biased region" description="Basic and acidic residues" evidence="1">
    <location>
        <begin position="155"/>
        <end position="175"/>
    </location>
</feature>
<dbReference type="EMBL" id="KZ772675">
    <property type="protein sequence ID" value="PTQ49127.1"/>
    <property type="molecule type" value="Genomic_DNA"/>
</dbReference>
<feature type="region of interest" description="Disordered" evidence="1">
    <location>
        <begin position="132"/>
        <end position="175"/>
    </location>
</feature>